<evidence type="ECO:0000313" key="2">
    <source>
        <dbReference type="Proteomes" id="UP000001887"/>
    </source>
</evidence>
<dbReference type="HOGENOM" id="CLU_2524644_0_0_0"/>
<dbReference type="Proteomes" id="UP000001887">
    <property type="component" value="Chromosome"/>
</dbReference>
<evidence type="ECO:0000313" key="1">
    <source>
        <dbReference type="EMBL" id="ADB15115.1"/>
    </source>
</evidence>
<name>D2R384_PIRSD</name>
<gene>
    <name evidence="1" type="ordered locus">Psta_0425</name>
</gene>
<sequence>MSLNRITKKITCRGGGCDIELETILVASTVSWSGLFGRCATGEVEHAHRSVFALHPNCPFQDPSSKLSVVLGKDKLRQLRHGQI</sequence>
<dbReference type="KEGG" id="psl:Psta_0425"/>
<protein>
    <submittedName>
        <fullName evidence="1">Uncharacterized protein</fullName>
    </submittedName>
</protein>
<dbReference type="AlphaFoldDB" id="D2R384"/>
<keyword evidence="2" id="KW-1185">Reference proteome</keyword>
<dbReference type="STRING" id="530564.Psta_0425"/>
<proteinExistence type="predicted"/>
<accession>D2R384</accession>
<reference evidence="1 2" key="1">
    <citation type="journal article" date="2009" name="Stand. Genomic Sci.">
        <title>Complete genome sequence of Pirellula staleyi type strain (ATCC 27377).</title>
        <authorList>
            <person name="Clum A."/>
            <person name="Tindall B.J."/>
            <person name="Sikorski J."/>
            <person name="Ivanova N."/>
            <person name="Mavrommatis K."/>
            <person name="Lucas S."/>
            <person name="Glavina del Rio T."/>
            <person name="Nolan M."/>
            <person name="Chen F."/>
            <person name="Tice H."/>
            <person name="Pitluck S."/>
            <person name="Cheng J.F."/>
            <person name="Chertkov O."/>
            <person name="Brettin T."/>
            <person name="Han C."/>
            <person name="Detter J.C."/>
            <person name="Kuske C."/>
            <person name="Bruce D."/>
            <person name="Goodwin L."/>
            <person name="Ovchinikova G."/>
            <person name="Pati A."/>
            <person name="Mikhailova N."/>
            <person name="Chen A."/>
            <person name="Palaniappan K."/>
            <person name="Land M."/>
            <person name="Hauser L."/>
            <person name="Chang Y.J."/>
            <person name="Jeffries C.D."/>
            <person name="Chain P."/>
            <person name="Rohde M."/>
            <person name="Goker M."/>
            <person name="Bristow J."/>
            <person name="Eisen J.A."/>
            <person name="Markowitz V."/>
            <person name="Hugenholtz P."/>
            <person name="Kyrpides N.C."/>
            <person name="Klenk H.P."/>
            <person name="Lapidus A."/>
        </authorList>
    </citation>
    <scope>NUCLEOTIDE SEQUENCE [LARGE SCALE GENOMIC DNA]</scope>
    <source>
        <strain evidence="2">ATCC 27377 / DSM 6068 / ICPB 4128</strain>
    </source>
</reference>
<organism evidence="1 2">
    <name type="scientific">Pirellula staleyi (strain ATCC 27377 / DSM 6068 / ICPB 4128)</name>
    <name type="common">Pirella staleyi</name>
    <dbReference type="NCBI Taxonomy" id="530564"/>
    <lineage>
        <taxon>Bacteria</taxon>
        <taxon>Pseudomonadati</taxon>
        <taxon>Planctomycetota</taxon>
        <taxon>Planctomycetia</taxon>
        <taxon>Pirellulales</taxon>
        <taxon>Pirellulaceae</taxon>
        <taxon>Pirellula</taxon>
    </lineage>
</organism>
<dbReference type="EMBL" id="CP001848">
    <property type="protein sequence ID" value="ADB15115.1"/>
    <property type="molecule type" value="Genomic_DNA"/>
</dbReference>